<protein>
    <submittedName>
        <fullName evidence="1">Uncharacterized protein</fullName>
    </submittedName>
</protein>
<name>A0A1C3EU01_9PLAN</name>
<accession>A0A1C3EU01</accession>
<comment type="caution">
    <text evidence="1">The sequence shown here is derived from an EMBL/GenBank/DDBJ whole genome shotgun (WGS) entry which is preliminary data.</text>
</comment>
<dbReference type="EMBL" id="LYDR01000004">
    <property type="protein sequence ID" value="ODA36708.1"/>
    <property type="molecule type" value="Genomic_DNA"/>
</dbReference>
<dbReference type="AlphaFoldDB" id="A0A1C3EU01"/>
<dbReference type="RefSeq" id="WP_068845205.1">
    <property type="nucleotide sequence ID" value="NZ_LYDR01000004.1"/>
</dbReference>
<reference evidence="1 2" key="1">
    <citation type="submission" date="2016-05" db="EMBL/GenBank/DDBJ databases">
        <title>Genomic and physiological characterization of Planctopirus sp. isolated from fresh water lake.</title>
        <authorList>
            <person name="Subhash Y."/>
            <person name="Ramana C."/>
        </authorList>
    </citation>
    <scope>NUCLEOTIDE SEQUENCE [LARGE SCALE GENOMIC DNA]</scope>
    <source>
        <strain evidence="1 2">JC280</strain>
    </source>
</reference>
<sequence>MLQAKYNKYKQLIERCNKIAIETNADPPENPALYRIEKDYVKRGIIGYGEVWDILFDYAIESNVDQMLALLSGQCLDYVKSKVSAYPEDEEGWKERVKMYEDSQDWYKNHIPYQSPQQLMERDRTIVTFLRAALKRHDSPDQKNAAR</sequence>
<proteinExistence type="predicted"/>
<organism evidence="1 2">
    <name type="scientific">Planctopirus hydrillae</name>
    <dbReference type="NCBI Taxonomy" id="1841610"/>
    <lineage>
        <taxon>Bacteria</taxon>
        <taxon>Pseudomonadati</taxon>
        <taxon>Planctomycetota</taxon>
        <taxon>Planctomycetia</taxon>
        <taxon>Planctomycetales</taxon>
        <taxon>Planctomycetaceae</taxon>
        <taxon>Planctopirus</taxon>
    </lineage>
</organism>
<dbReference type="Proteomes" id="UP000094828">
    <property type="component" value="Unassembled WGS sequence"/>
</dbReference>
<evidence type="ECO:0000313" key="1">
    <source>
        <dbReference type="EMBL" id="ODA36708.1"/>
    </source>
</evidence>
<evidence type="ECO:0000313" key="2">
    <source>
        <dbReference type="Proteomes" id="UP000094828"/>
    </source>
</evidence>
<gene>
    <name evidence="1" type="ORF">A6X21_15295</name>
</gene>
<keyword evidence="2" id="KW-1185">Reference proteome</keyword>